<dbReference type="Proteomes" id="UP000305067">
    <property type="component" value="Unassembled WGS sequence"/>
</dbReference>
<name>A0A5C3QIN4_9AGAR</name>
<protein>
    <submittedName>
        <fullName evidence="3">Uncharacterized protein</fullName>
    </submittedName>
</protein>
<evidence type="ECO:0000313" key="3">
    <source>
        <dbReference type="EMBL" id="TFK98193.1"/>
    </source>
</evidence>
<dbReference type="PANTHER" id="PTHR35519:SF2">
    <property type="entry name" value="PH DOMAIN PROTEIN"/>
    <property type="match status" value="1"/>
</dbReference>
<keyword evidence="2" id="KW-0812">Transmembrane</keyword>
<evidence type="ECO:0000313" key="4">
    <source>
        <dbReference type="Proteomes" id="UP000305067"/>
    </source>
</evidence>
<keyword evidence="2" id="KW-1133">Transmembrane helix</keyword>
<feature type="transmembrane region" description="Helical" evidence="2">
    <location>
        <begin position="78"/>
        <end position="103"/>
    </location>
</feature>
<dbReference type="OrthoDB" id="2103474at2759"/>
<gene>
    <name evidence="3" type="ORF">BDV98DRAFT_573225</name>
</gene>
<dbReference type="EMBL" id="ML178841">
    <property type="protein sequence ID" value="TFK98193.1"/>
    <property type="molecule type" value="Genomic_DNA"/>
</dbReference>
<sequence>MASLLIGKAGKKLFEKHLEQYAPADPVYEYFTSEDGKEKRRRRELPPGLSKRDTKILKSVQKRAHRLDKGFTLCGFRFGWMFIIGIIPVAGDAASAAINYTLIVRKAKQAELPSWLVRRMMMNMTVAGGFGLVPFVGDVVATTIRPNSRNAALLEEFLRIRGEDFLKAGDVEAIEAAATRKGKGKQVETVKGVNVKDATEDVKPGAGVEKGEIVPGAKRGGFFGRKSKTPPVTETRGPVVPVGEGQSRFVEGVPSSRR</sequence>
<dbReference type="AlphaFoldDB" id="A0A5C3QIN4"/>
<keyword evidence="4" id="KW-1185">Reference proteome</keyword>
<evidence type="ECO:0000256" key="2">
    <source>
        <dbReference type="SAM" id="Phobius"/>
    </source>
</evidence>
<dbReference type="PANTHER" id="PTHR35519">
    <property type="entry name" value="MEMBRANE PROTEINS"/>
    <property type="match status" value="1"/>
</dbReference>
<keyword evidence="2" id="KW-0472">Membrane</keyword>
<evidence type="ECO:0000256" key="1">
    <source>
        <dbReference type="SAM" id="MobiDB-lite"/>
    </source>
</evidence>
<feature type="region of interest" description="Disordered" evidence="1">
    <location>
        <begin position="206"/>
        <end position="258"/>
    </location>
</feature>
<proteinExistence type="predicted"/>
<reference evidence="3 4" key="1">
    <citation type="journal article" date="2019" name="Nat. Ecol. Evol.">
        <title>Megaphylogeny resolves global patterns of mushroom evolution.</title>
        <authorList>
            <person name="Varga T."/>
            <person name="Krizsan K."/>
            <person name="Foldi C."/>
            <person name="Dima B."/>
            <person name="Sanchez-Garcia M."/>
            <person name="Sanchez-Ramirez S."/>
            <person name="Szollosi G.J."/>
            <person name="Szarkandi J.G."/>
            <person name="Papp V."/>
            <person name="Albert L."/>
            <person name="Andreopoulos W."/>
            <person name="Angelini C."/>
            <person name="Antonin V."/>
            <person name="Barry K.W."/>
            <person name="Bougher N.L."/>
            <person name="Buchanan P."/>
            <person name="Buyck B."/>
            <person name="Bense V."/>
            <person name="Catcheside P."/>
            <person name="Chovatia M."/>
            <person name="Cooper J."/>
            <person name="Damon W."/>
            <person name="Desjardin D."/>
            <person name="Finy P."/>
            <person name="Geml J."/>
            <person name="Haridas S."/>
            <person name="Hughes K."/>
            <person name="Justo A."/>
            <person name="Karasinski D."/>
            <person name="Kautmanova I."/>
            <person name="Kiss B."/>
            <person name="Kocsube S."/>
            <person name="Kotiranta H."/>
            <person name="LaButti K.M."/>
            <person name="Lechner B.E."/>
            <person name="Liimatainen K."/>
            <person name="Lipzen A."/>
            <person name="Lukacs Z."/>
            <person name="Mihaltcheva S."/>
            <person name="Morgado L.N."/>
            <person name="Niskanen T."/>
            <person name="Noordeloos M.E."/>
            <person name="Ohm R.A."/>
            <person name="Ortiz-Santana B."/>
            <person name="Ovrebo C."/>
            <person name="Racz N."/>
            <person name="Riley R."/>
            <person name="Savchenko A."/>
            <person name="Shiryaev A."/>
            <person name="Soop K."/>
            <person name="Spirin V."/>
            <person name="Szebenyi C."/>
            <person name="Tomsovsky M."/>
            <person name="Tulloss R.E."/>
            <person name="Uehling J."/>
            <person name="Grigoriev I.V."/>
            <person name="Vagvolgyi C."/>
            <person name="Papp T."/>
            <person name="Martin F.M."/>
            <person name="Miettinen O."/>
            <person name="Hibbett D.S."/>
            <person name="Nagy L.G."/>
        </authorList>
    </citation>
    <scope>NUCLEOTIDE SEQUENCE [LARGE SCALE GENOMIC DNA]</scope>
    <source>
        <strain evidence="3 4">CBS 309.79</strain>
    </source>
</reference>
<dbReference type="STRING" id="1884261.A0A5C3QIN4"/>
<organism evidence="3 4">
    <name type="scientific">Pterulicium gracile</name>
    <dbReference type="NCBI Taxonomy" id="1884261"/>
    <lineage>
        <taxon>Eukaryota</taxon>
        <taxon>Fungi</taxon>
        <taxon>Dikarya</taxon>
        <taxon>Basidiomycota</taxon>
        <taxon>Agaricomycotina</taxon>
        <taxon>Agaricomycetes</taxon>
        <taxon>Agaricomycetidae</taxon>
        <taxon>Agaricales</taxon>
        <taxon>Pleurotineae</taxon>
        <taxon>Pterulaceae</taxon>
        <taxon>Pterulicium</taxon>
    </lineage>
</organism>
<dbReference type="Pfam" id="PF13430">
    <property type="entry name" value="DUF4112"/>
    <property type="match status" value="1"/>
</dbReference>
<dbReference type="InterPro" id="IPR025187">
    <property type="entry name" value="DUF4112"/>
</dbReference>
<feature type="transmembrane region" description="Helical" evidence="2">
    <location>
        <begin position="124"/>
        <end position="144"/>
    </location>
</feature>
<accession>A0A5C3QIN4</accession>